<keyword evidence="5 8" id="KW-1015">Disulfide bond</keyword>
<keyword evidence="4 7" id="KW-0391">Immunity</keyword>
<dbReference type="GO" id="GO:0008745">
    <property type="term" value="F:N-acetylmuramoyl-L-alanine amidase activity"/>
    <property type="evidence" value="ECO:0007669"/>
    <property type="project" value="InterPro"/>
</dbReference>
<feature type="signal peptide" evidence="9">
    <location>
        <begin position="1"/>
        <end position="22"/>
    </location>
</feature>
<name>A0A9P0G931_9CUCU</name>
<keyword evidence="2 7" id="KW-0399">Innate immunity</keyword>
<keyword evidence="13" id="KW-1185">Reference proteome</keyword>
<evidence type="ECO:0000256" key="3">
    <source>
        <dbReference type="ARBA" id="ARBA00022729"/>
    </source>
</evidence>
<dbReference type="InterPro" id="IPR036505">
    <property type="entry name" value="Amidase/PGRP_sf"/>
</dbReference>
<dbReference type="PANTHER" id="PTHR11022:SF75">
    <property type="entry name" value="PEPTIDOGLYCAN-RECOGNITION PROTEIN SB1-RELATED"/>
    <property type="match status" value="1"/>
</dbReference>
<organism evidence="12 13">
    <name type="scientific">Psylliodes chrysocephalus</name>
    <dbReference type="NCBI Taxonomy" id="3402493"/>
    <lineage>
        <taxon>Eukaryota</taxon>
        <taxon>Metazoa</taxon>
        <taxon>Ecdysozoa</taxon>
        <taxon>Arthropoda</taxon>
        <taxon>Hexapoda</taxon>
        <taxon>Insecta</taxon>
        <taxon>Pterygota</taxon>
        <taxon>Neoptera</taxon>
        <taxon>Endopterygota</taxon>
        <taxon>Coleoptera</taxon>
        <taxon>Polyphaga</taxon>
        <taxon>Cucujiformia</taxon>
        <taxon>Chrysomeloidea</taxon>
        <taxon>Chrysomelidae</taxon>
        <taxon>Galerucinae</taxon>
        <taxon>Alticini</taxon>
        <taxon>Psylliodes</taxon>
    </lineage>
</organism>
<sequence>MTTKLTVIILIVFVGIYEETQAACPTIISRQAWGAKAAKSKQNFAQNPPPYVVIHHSETPSCTTSDSCTRRVKNIQDFHINSRGWSDIGYNFLIGGDGNVYEGRGWGIRGAHVPKYNSRSIGICMIGNFQSSTPPSNQMEALKNLISCGTDSNKIASDYHLIGHRQGKDTDCPGDALYNLVKTMPHWDRNPN</sequence>
<dbReference type="GO" id="GO:0042834">
    <property type="term" value="F:peptidoglycan binding"/>
    <property type="evidence" value="ECO:0007669"/>
    <property type="project" value="InterPro"/>
</dbReference>
<proteinExistence type="inferred from homology"/>
<evidence type="ECO:0000256" key="8">
    <source>
        <dbReference type="PIRSR" id="PIRSR037945-1"/>
    </source>
</evidence>
<dbReference type="GO" id="GO:0009253">
    <property type="term" value="P:peptidoglycan catabolic process"/>
    <property type="evidence" value="ECO:0007669"/>
    <property type="project" value="InterPro"/>
</dbReference>
<dbReference type="OrthoDB" id="10001926at2759"/>
<evidence type="ECO:0000313" key="12">
    <source>
        <dbReference type="EMBL" id="CAH1101152.1"/>
    </source>
</evidence>
<dbReference type="PANTHER" id="PTHR11022">
    <property type="entry name" value="PEPTIDOGLYCAN RECOGNITION PROTEIN"/>
    <property type="match status" value="1"/>
</dbReference>
<comment type="function">
    <text evidence="6">Peptidoglycan-recognition protein probably involved in innate immunity by binding to peptidoglycans (PGN) of bacteria and activating the prophenoloxidase (proPO) cascade immune response. Binds to 1,3-beta-D-glucan and PGN.</text>
</comment>
<comment type="similarity">
    <text evidence="1 7">Belongs to the N-acetylmuramoyl-L-alanine amidase 2 family.</text>
</comment>
<evidence type="ECO:0000259" key="10">
    <source>
        <dbReference type="SMART" id="SM00644"/>
    </source>
</evidence>
<dbReference type="Proteomes" id="UP001153636">
    <property type="component" value="Chromosome 11"/>
</dbReference>
<feature type="domain" description="N-acetylmuramoyl-L-alanine amidase" evidence="10">
    <location>
        <begin position="37"/>
        <end position="174"/>
    </location>
</feature>
<dbReference type="GO" id="GO:0045087">
    <property type="term" value="P:innate immune response"/>
    <property type="evidence" value="ECO:0007669"/>
    <property type="project" value="UniProtKB-KW"/>
</dbReference>
<dbReference type="AlphaFoldDB" id="A0A9P0G931"/>
<dbReference type="CDD" id="cd06583">
    <property type="entry name" value="PGRP"/>
    <property type="match status" value="1"/>
</dbReference>
<dbReference type="PIRSF" id="PIRSF037945">
    <property type="entry name" value="PGRPs"/>
    <property type="match status" value="1"/>
</dbReference>
<dbReference type="Gene3D" id="3.40.80.10">
    <property type="entry name" value="Peptidoglycan recognition protein-like"/>
    <property type="match status" value="1"/>
</dbReference>
<evidence type="ECO:0000256" key="9">
    <source>
        <dbReference type="SAM" id="SignalP"/>
    </source>
</evidence>
<evidence type="ECO:0000256" key="2">
    <source>
        <dbReference type="ARBA" id="ARBA00022588"/>
    </source>
</evidence>
<dbReference type="InterPro" id="IPR002502">
    <property type="entry name" value="Amidase_domain"/>
</dbReference>
<evidence type="ECO:0000256" key="6">
    <source>
        <dbReference type="ARBA" id="ARBA00057187"/>
    </source>
</evidence>
<reference evidence="12" key="1">
    <citation type="submission" date="2022-01" db="EMBL/GenBank/DDBJ databases">
        <authorList>
            <person name="King R."/>
        </authorList>
    </citation>
    <scope>NUCLEOTIDE SEQUENCE</scope>
</reference>
<feature type="domain" description="Peptidoglycan recognition protein family" evidence="11">
    <location>
        <begin position="25"/>
        <end position="168"/>
    </location>
</feature>
<dbReference type="SMART" id="SM00644">
    <property type="entry name" value="Ami_2"/>
    <property type="match status" value="1"/>
</dbReference>
<keyword evidence="3 9" id="KW-0732">Signal</keyword>
<evidence type="ECO:0000256" key="1">
    <source>
        <dbReference type="ARBA" id="ARBA00007553"/>
    </source>
</evidence>
<evidence type="ECO:0000313" key="13">
    <source>
        <dbReference type="Proteomes" id="UP001153636"/>
    </source>
</evidence>
<feature type="disulfide bond" evidence="8">
    <location>
        <begin position="24"/>
        <end position="148"/>
    </location>
</feature>
<dbReference type="FunFam" id="3.40.80.10:FF:000001">
    <property type="entry name" value="Peptidoglycan recognition protein 1"/>
    <property type="match status" value="1"/>
</dbReference>
<evidence type="ECO:0000256" key="5">
    <source>
        <dbReference type="ARBA" id="ARBA00023157"/>
    </source>
</evidence>
<dbReference type="SUPFAM" id="SSF55846">
    <property type="entry name" value="N-acetylmuramoyl-L-alanine amidase-like"/>
    <property type="match status" value="1"/>
</dbReference>
<dbReference type="Pfam" id="PF01510">
    <property type="entry name" value="Amidase_2"/>
    <property type="match status" value="1"/>
</dbReference>
<dbReference type="InterPro" id="IPR006619">
    <property type="entry name" value="PGRP_domain_met/bac"/>
</dbReference>
<dbReference type="InterPro" id="IPR015510">
    <property type="entry name" value="PGRP"/>
</dbReference>
<evidence type="ECO:0000256" key="7">
    <source>
        <dbReference type="PIRNR" id="PIRNR037945"/>
    </source>
</evidence>
<feature type="chain" id="PRO_5040115202" description="Peptidoglycan-recognition protein" evidence="9">
    <location>
        <begin position="23"/>
        <end position="192"/>
    </location>
</feature>
<dbReference type="GO" id="GO:0008270">
    <property type="term" value="F:zinc ion binding"/>
    <property type="evidence" value="ECO:0007669"/>
    <property type="project" value="InterPro"/>
</dbReference>
<dbReference type="SMART" id="SM00701">
    <property type="entry name" value="PGRP"/>
    <property type="match status" value="1"/>
</dbReference>
<evidence type="ECO:0000259" key="11">
    <source>
        <dbReference type="SMART" id="SM00701"/>
    </source>
</evidence>
<dbReference type="InterPro" id="IPR017331">
    <property type="entry name" value="Peptidoglycan_recognition"/>
</dbReference>
<accession>A0A9P0G931</accession>
<dbReference type="EMBL" id="OV651823">
    <property type="protein sequence ID" value="CAH1101152.1"/>
    <property type="molecule type" value="Genomic_DNA"/>
</dbReference>
<gene>
    <name evidence="12" type="ORF">PSYICH_LOCUS2954</name>
</gene>
<feature type="disulfide bond" evidence="8">
    <location>
        <begin position="62"/>
        <end position="68"/>
    </location>
</feature>
<protein>
    <recommendedName>
        <fullName evidence="7">Peptidoglycan-recognition protein</fullName>
    </recommendedName>
</protein>
<evidence type="ECO:0000256" key="4">
    <source>
        <dbReference type="ARBA" id="ARBA00022859"/>
    </source>
</evidence>